<dbReference type="PANTHER" id="PTHR18901">
    <property type="entry name" value="2-DEOXYGLUCOSE-6-PHOSPHATE PHOSPHATASE 2"/>
    <property type="match status" value="1"/>
</dbReference>
<dbReference type="SUPFAM" id="SSF56784">
    <property type="entry name" value="HAD-like"/>
    <property type="match status" value="1"/>
</dbReference>
<reference evidence="1 2" key="1">
    <citation type="submission" date="2018-08" db="EMBL/GenBank/DDBJ databases">
        <title>A genome reference for cultivated species of the human gut microbiota.</title>
        <authorList>
            <person name="Zou Y."/>
            <person name="Xue W."/>
            <person name="Luo G."/>
        </authorList>
    </citation>
    <scope>NUCLEOTIDE SEQUENCE [LARGE SCALE GENOMIC DNA]</scope>
    <source>
        <strain evidence="1 2">AF22-12AC</strain>
    </source>
</reference>
<dbReference type="EMBL" id="QRVL01000013">
    <property type="protein sequence ID" value="RGS37944.1"/>
    <property type="molecule type" value="Genomic_DNA"/>
</dbReference>
<organism evidence="1 2">
    <name type="scientific">Roseburia hominis</name>
    <dbReference type="NCBI Taxonomy" id="301301"/>
    <lineage>
        <taxon>Bacteria</taxon>
        <taxon>Bacillati</taxon>
        <taxon>Bacillota</taxon>
        <taxon>Clostridia</taxon>
        <taxon>Lachnospirales</taxon>
        <taxon>Lachnospiraceae</taxon>
        <taxon>Roseburia</taxon>
    </lineage>
</organism>
<dbReference type="PANTHER" id="PTHR18901:SF38">
    <property type="entry name" value="PSEUDOURIDINE-5'-PHOSPHATASE"/>
    <property type="match status" value="1"/>
</dbReference>
<dbReference type="RefSeq" id="WP_118097925.1">
    <property type="nucleotide sequence ID" value="NZ_CATVZQ010000008.1"/>
</dbReference>
<proteinExistence type="predicted"/>
<dbReference type="SFLD" id="SFLDG01129">
    <property type="entry name" value="C1.5:_HAD__Beta-PGM__Phosphata"/>
    <property type="match status" value="1"/>
</dbReference>
<dbReference type="Gene3D" id="1.10.150.240">
    <property type="entry name" value="Putative phosphatase, domain 2"/>
    <property type="match status" value="1"/>
</dbReference>
<evidence type="ECO:0000313" key="1">
    <source>
        <dbReference type="EMBL" id="RGS37944.1"/>
    </source>
</evidence>
<dbReference type="PRINTS" id="PR00413">
    <property type="entry name" value="HADHALOGNASE"/>
</dbReference>
<dbReference type="Pfam" id="PF00702">
    <property type="entry name" value="Hydrolase"/>
    <property type="match status" value="1"/>
</dbReference>
<dbReference type="InterPro" id="IPR023198">
    <property type="entry name" value="PGP-like_dom2"/>
</dbReference>
<dbReference type="AlphaFoldDB" id="A0A395V4E3"/>
<protein>
    <submittedName>
        <fullName evidence="1">HAD family phosphatase</fullName>
    </submittedName>
</protein>
<evidence type="ECO:0000313" key="2">
    <source>
        <dbReference type="Proteomes" id="UP000266172"/>
    </source>
</evidence>
<dbReference type="CDD" id="cd07505">
    <property type="entry name" value="HAD_BPGM-like"/>
    <property type="match status" value="1"/>
</dbReference>
<gene>
    <name evidence="1" type="ORF">DWX93_12980</name>
</gene>
<dbReference type="NCBIfam" id="TIGR01509">
    <property type="entry name" value="HAD-SF-IA-v3"/>
    <property type="match status" value="1"/>
</dbReference>
<dbReference type="InterPro" id="IPR006439">
    <property type="entry name" value="HAD-SF_hydro_IA"/>
</dbReference>
<name>A0A395V4E3_9FIRM</name>
<comment type="caution">
    <text evidence="1">The sequence shown here is derived from an EMBL/GenBank/DDBJ whole genome shotgun (WGS) entry which is preliminary data.</text>
</comment>
<sequence>MKGAIFDMDGTLLDSMQVWVHVGEQYLRNRGIEPEEGLGDVLFPMSMRDGAVYVKERYGLPDPPDTIVTDMDAIVFAAYRDEVLPKPGVAAYLESLKKQGIPMAVATATNRPMVEAALARTGLAGYFKQIFTCTEIGAGKERPDIYLAAAKALGTHPADTWVFEDALYAIKTAKAAGFYTVGLYDETSRNDQEAIAGLADCYVREIQSVPTQDCT</sequence>
<dbReference type="InterPro" id="IPR023214">
    <property type="entry name" value="HAD_sf"/>
</dbReference>
<dbReference type="Gene3D" id="3.40.50.1000">
    <property type="entry name" value="HAD superfamily/HAD-like"/>
    <property type="match status" value="1"/>
</dbReference>
<dbReference type="Proteomes" id="UP000266172">
    <property type="component" value="Unassembled WGS sequence"/>
</dbReference>
<dbReference type="SFLD" id="SFLDS00003">
    <property type="entry name" value="Haloacid_Dehalogenase"/>
    <property type="match status" value="1"/>
</dbReference>
<accession>A0A395V4E3</accession>
<dbReference type="GO" id="GO:0016791">
    <property type="term" value="F:phosphatase activity"/>
    <property type="evidence" value="ECO:0007669"/>
    <property type="project" value="TreeGrafter"/>
</dbReference>
<dbReference type="InterPro" id="IPR036412">
    <property type="entry name" value="HAD-like_sf"/>
</dbReference>